<dbReference type="Gene3D" id="1.20.1250.20">
    <property type="entry name" value="MFS general substrate transporter like domains"/>
    <property type="match status" value="2"/>
</dbReference>
<organism evidence="7 8">
    <name type="scientific">Trametes cubensis</name>
    <dbReference type="NCBI Taxonomy" id="1111947"/>
    <lineage>
        <taxon>Eukaryota</taxon>
        <taxon>Fungi</taxon>
        <taxon>Dikarya</taxon>
        <taxon>Basidiomycota</taxon>
        <taxon>Agaricomycotina</taxon>
        <taxon>Agaricomycetes</taxon>
        <taxon>Polyporales</taxon>
        <taxon>Polyporaceae</taxon>
        <taxon>Trametes</taxon>
    </lineage>
</organism>
<evidence type="ECO:0000256" key="1">
    <source>
        <dbReference type="ARBA" id="ARBA00004141"/>
    </source>
</evidence>
<protein>
    <recommendedName>
        <fullName evidence="9">MFS general substrate transporter</fullName>
    </recommendedName>
</protein>
<feature type="transmembrane region" description="Helical" evidence="6">
    <location>
        <begin position="477"/>
        <end position="494"/>
    </location>
</feature>
<evidence type="ECO:0000313" key="8">
    <source>
        <dbReference type="Proteomes" id="UP001215151"/>
    </source>
</evidence>
<dbReference type="PANTHER" id="PTHR10924">
    <property type="entry name" value="MAJOR FACILITATOR SUPERFAMILY PROTEIN-RELATED"/>
    <property type="match status" value="1"/>
</dbReference>
<feature type="transmembrane region" description="Helical" evidence="6">
    <location>
        <begin position="86"/>
        <end position="106"/>
    </location>
</feature>
<comment type="caution">
    <text evidence="7">The sequence shown here is derived from an EMBL/GenBank/DDBJ whole genome shotgun (WGS) entry which is preliminary data.</text>
</comment>
<feature type="transmembrane region" description="Helical" evidence="6">
    <location>
        <begin position="377"/>
        <end position="397"/>
    </location>
</feature>
<feature type="compositionally biased region" description="Basic and acidic residues" evidence="5">
    <location>
        <begin position="550"/>
        <end position="562"/>
    </location>
</feature>
<sequence length="562" mass="60394">MHAPRSVGLSVPDRTPGSSSLRPSTTTTARESADTDAPMLKTSLEKCEETVDVSAVSPGNDIEERPLSPSPDGGSSTTYRLYKRRWIGLCALVLLNIASGMVLVWFGPIANDMVRDFGFTLSEVNWLGNVANVVYLPFSIIVPSLYGRLGIRGACYIGAILFVVSGWVRYAGTKDSLSEGASYTLMVVGQVLAGTAVPIFQIVIPSYSQKWFDLKGRTTATMIMGISNPVGNALGQLIPPLVPTPKDSLLVMAIIFTAVAPAAFFVGNAPPTPPTFAGSQKHPSLGSLLRAMAGQTPRDEYTYMSMRQRIDFAIITVTFGVLVGVINAFTILSAQHFEPYGYSDTVSGLMGAILLLVGLIAAAITSPIYDRVLTHHLALSCKVLCPVLGACWIALIWEIKPHNTAVCFVLMGLIGGTGLTLLPAVIELAVELTRNADGSSAMLWSSTNLFGLVFVLVENALRAGPDASPPLNMRRARIFQAALVAAVITFVYLVEGKQTRRERDEERRAAAGSPPRSPDRPNTEVRDADPEKRADEAEKRGAAEEAAADMEDRKRGEPRTIV</sequence>
<feature type="transmembrane region" description="Helical" evidence="6">
    <location>
        <begin position="153"/>
        <end position="171"/>
    </location>
</feature>
<comment type="subcellular location">
    <subcellularLocation>
        <location evidence="1">Membrane</location>
        <topology evidence="1">Multi-pass membrane protein</topology>
    </subcellularLocation>
</comment>
<feature type="transmembrane region" description="Helical" evidence="6">
    <location>
        <begin position="248"/>
        <end position="266"/>
    </location>
</feature>
<dbReference type="InterPro" id="IPR011701">
    <property type="entry name" value="MFS"/>
</dbReference>
<evidence type="ECO:0000313" key="7">
    <source>
        <dbReference type="EMBL" id="KAJ8472940.1"/>
    </source>
</evidence>
<dbReference type="InterPro" id="IPR049680">
    <property type="entry name" value="FLVCR1-2_SLC49-like"/>
</dbReference>
<evidence type="ECO:0008006" key="9">
    <source>
        <dbReference type="Google" id="ProtNLM"/>
    </source>
</evidence>
<dbReference type="AlphaFoldDB" id="A0AAD7XB16"/>
<keyword evidence="2 6" id="KW-0812">Transmembrane</keyword>
<feature type="region of interest" description="Disordered" evidence="5">
    <location>
        <begin position="1"/>
        <end position="76"/>
    </location>
</feature>
<keyword evidence="3 6" id="KW-1133">Transmembrane helix</keyword>
<gene>
    <name evidence="7" type="ORF">ONZ51_g8182</name>
</gene>
<feature type="transmembrane region" description="Helical" evidence="6">
    <location>
        <begin position="346"/>
        <end position="365"/>
    </location>
</feature>
<keyword evidence="4 6" id="KW-0472">Membrane</keyword>
<proteinExistence type="predicted"/>
<evidence type="ECO:0000256" key="5">
    <source>
        <dbReference type="SAM" id="MobiDB-lite"/>
    </source>
</evidence>
<dbReference type="SUPFAM" id="SSF103473">
    <property type="entry name" value="MFS general substrate transporter"/>
    <property type="match status" value="1"/>
</dbReference>
<feature type="transmembrane region" description="Helical" evidence="6">
    <location>
        <begin position="312"/>
        <end position="334"/>
    </location>
</feature>
<dbReference type="Proteomes" id="UP001215151">
    <property type="component" value="Unassembled WGS sequence"/>
</dbReference>
<evidence type="ECO:0000256" key="6">
    <source>
        <dbReference type="SAM" id="Phobius"/>
    </source>
</evidence>
<evidence type="ECO:0000256" key="2">
    <source>
        <dbReference type="ARBA" id="ARBA00022692"/>
    </source>
</evidence>
<dbReference type="GO" id="GO:0022857">
    <property type="term" value="F:transmembrane transporter activity"/>
    <property type="evidence" value="ECO:0007669"/>
    <property type="project" value="InterPro"/>
</dbReference>
<feature type="transmembrane region" description="Helical" evidence="6">
    <location>
        <begin position="126"/>
        <end position="146"/>
    </location>
</feature>
<evidence type="ECO:0000256" key="4">
    <source>
        <dbReference type="ARBA" id="ARBA00023136"/>
    </source>
</evidence>
<feature type="compositionally biased region" description="Polar residues" evidence="5">
    <location>
        <begin position="16"/>
        <end position="30"/>
    </location>
</feature>
<dbReference type="EMBL" id="JAPEVG010000240">
    <property type="protein sequence ID" value="KAJ8472940.1"/>
    <property type="molecule type" value="Genomic_DNA"/>
</dbReference>
<dbReference type="GO" id="GO:0016020">
    <property type="term" value="C:membrane"/>
    <property type="evidence" value="ECO:0007669"/>
    <property type="project" value="UniProtKB-SubCell"/>
</dbReference>
<reference evidence="7" key="1">
    <citation type="submission" date="2022-11" db="EMBL/GenBank/DDBJ databases">
        <title>Genome Sequence of Cubamyces cubensis.</title>
        <authorList>
            <person name="Buettner E."/>
        </authorList>
    </citation>
    <scope>NUCLEOTIDE SEQUENCE</scope>
    <source>
        <strain evidence="7">MPL-01</strain>
    </source>
</reference>
<dbReference type="InterPro" id="IPR036259">
    <property type="entry name" value="MFS_trans_sf"/>
</dbReference>
<feature type="transmembrane region" description="Helical" evidence="6">
    <location>
        <begin position="183"/>
        <end position="207"/>
    </location>
</feature>
<feature type="transmembrane region" description="Helical" evidence="6">
    <location>
        <begin position="438"/>
        <end position="457"/>
    </location>
</feature>
<accession>A0AAD7XB16</accession>
<feature type="region of interest" description="Disordered" evidence="5">
    <location>
        <begin position="501"/>
        <end position="562"/>
    </location>
</feature>
<feature type="compositionally biased region" description="Basic and acidic residues" evidence="5">
    <location>
        <begin position="517"/>
        <end position="543"/>
    </location>
</feature>
<dbReference type="Pfam" id="PF07690">
    <property type="entry name" value="MFS_1"/>
    <property type="match status" value="1"/>
</dbReference>
<evidence type="ECO:0000256" key="3">
    <source>
        <dbReference type="ARBA" id="ARBA00022989"/>
    </source>
</evidence>
<keyword evidence="8" id="KW-1185">Reference proteome</keyword>
<dbReference type="PANTHER" id="PTHR10924:SF6">
    <property type="entry name" value="SOLUTE CARRIER FAMILY 49 MEMBER A3"/>
    <property type="match status" value="1"/>
</dbReference>
<feature type="transmembrane region" description="Helical" evidence="6">
    <location>
        <begin position="403"/>
        <end position="426"/>
    </location>
</feature>
<feature type="transmembrane region" description="Helical" evidence="6">
    <location>
        <begin position="219"/>
        <end position="242"/>
    </location>
</feature>
<name>A0AAD7XB16_9APHY</name>